<dbReference type="AlphaFoldDB" id="A0A0R3JZH5"/>
<comment type="subcellular location">
    <subcellularLocation>
        <location evidence="9">Cell membrane</location>
        <topology evidence="9">Multi-pass membrane protein</topology>
    </subcellularLocation>
</comment>
<dbReference type="OrthoDB" id="9810259at2"/>
<evidence type="ECO:0000256" key="8">
    <source>
        <dbReference type="ARBA" id="ARBA00023136"/>
    </source>
</evidence>
<dbReference type="PANTHER" id="PTHR33695">
    <property type="entry name" value="LIPOPROTEIN SIGNAL PEPTIDASE"/>
    <property type="match status" value="1"/>
</dbReference>
<feature type="transmembrane region" description="Helical" evidence="9">
    <location>
        <begin position="83"/>
        <end position="100"/>
    </location>
</feature>
<keyword evidence="2 9" id="KW-1003">Cell membrane</keyword>
<evidence type="ECO:0000313" key="12">
    <source>
        <dbReference type="EMBL" id="KRQ86548.1"/>
    </source>
</evidence>
<dbReference type="STRING" id="908809.ABG79_01531"/>
<name>A0A0R3JZH5_CALMK</name>
<comment type="pathway">
    <text evidence="9">Protein modification; lipoprotein biosynthesis (signal peptide cleavage).</text>
</comment>
<keyword evidence="4 9" id="KW-0812">Transmembrane</keyword>
<protein>
    <recommendedName>
        <fullName evidence="9">Lipoprotein signal peptidase</fullName>
        <ecNumber evidence="9">3.4.23.36</ecNumber>
    </recommendedName>
    <alternativeName>
        <fullName evidence="9">Prolipoprotein signal peptidase</fullName>
    </alternativeName>
    <alternativeName>
        <fullName evidence="9">Signal peptidase II</fullName>
        <shortName evidence="9">SPase II</shortName>
    </alternativeName>
</protein>
<evidence type="ECO:0000256" key="9">
    <source>
        <dbReference type="HAMAP-Rule" id="MF_00161"/>
    </source>
</evidence>
<comment type="catalytic activity">
    <reaction evidence="9 10">
        <text>Release of signal peptides from bacterial membrane prolipoproteins. Hydrolyzes -Xaa-Yaa-Zaa-|-(S,diacylglyceryl)Cys-, in which Xaa is hydrophobic (preferably Leu), and Yaa (Ala or Ser) and Zaa (Gly or Ala) have small, neutral side chains.</text>
        <dbReference type="EC" id="3.4.23.36"/>
    </reaction>
</comment>
<comment type="caution">
    <text evidence="12">The sequence shown here is derived from an EMBL/GenBank/DDBJ whole genome shotgun (WGS) entry which is preliminary data.</text>
</comment>
<dbReference type="EMBL" id="LKHP01000008">
    <property type="protein sequence ID" value="KRQ86548.1"/>
    <property type="molecule type" value="Genomic_DNA"/>
</dbReference>
<evidence type="ECO:0000313" key="13">
    <source>
        <dbReference type="Proteomes" id="UP000052015"/>
    </source>
</evidence>
<comment type="caution">
    <text evidence="9">Lacks conserved residue(s) required for the propagation of feature annotation.</text>
</comment>
<dbReference type="PROSITE" id="PS00855">
    <property type="entry name" value="SPASE_II"/>
    <property type="match status" value="1"/>
</dbReference>
<keyword evidence="13" id="KW-1185">Reference proteome</keyword>
<accession>A0A0R3JZH5</accession>
<dbReference type="NCBIfam" id="TIGR00077">
    <property type="entry name" value="lspA"/>
    <property type="match status" value="1"/>
</dbReference>
<dbReference type="PRINTS" id="PR00781">
    <property type="entry name" value="LIPOSIGPTASE"/>
</dbReference>
<proteinExistence type="inferred from homology"/>
<gene>
    <name evidence="9 12" type="primary">lspA</name>
    <name evidence="12" type="ORF">ABG79_01531</name>
</gene>
<dbReference type="GO" id="GO:0005886">
    <property type="term" value="C:plasma membrane"/>
    <property type="evidence" value="ECO:0007669"/>
    <property type="project" value="UniProtKB-SubCell"/>
</dbReference>
<evidence type="ECO:0000256" key="4">
    <source>
        <dbReference type="ARBA" id="ARBA00022692"/>
    </source>
</evidence>
<reference evidence="12 13" key="1">
    <citation type="submission" date="2015-09" db="EMBL/GenBank/DDBJ databases">
        <title>Draft genome sequence of a Caloramator mitchellensis, a moderate thermophile from the Great Artesian Basin of Australia.</title>
        <authorList>
            <person name="Patel B.K."/>
        </authorList>
    </citation>
    <scope>NUCLEOTIDE SEQUENCE [LARGE SCALE GENOMIC DNA]</scope>
    <source>
        <strain evidence="12 13">VF08</strain>
    </source>
</reference>
<comment type="similarity">
    <text evidence="1 9 11">Belongs to the peptidase A8 family.</text>
</comment>
<evidence type="ECO:0000256" key="2">
    <source>
        <dbReference type="ARBA" id="ARBA00022475"/>
    </source>
</evidence>
<keyword evidence="3 9" id="KW-0645">Protease</keyword>
<feature type="transmembrane region" description="Helical" evidence="9">
    <location>
        <begin position="120"/>
        <end position="145"/>
    </location>
</feature>
<dbReference type="HAMAP" id="MF_00161">
    <property type="entry name" value="LspA"/>
    <property type="match status" value="1"/>
</dbReference>
<dbReference type="RefSeq" id="WP_057978760.1">
    <property type="nucleotide sequence ID" value="NZ_LKHP01000008.1"/>
</dbReference>
<keyword evidence="5 9" id="KW-0064">Aspartyl protease</keyword>
<dbReference type="GO" id="GO:0006508">
    <property type="term" value="P:proteolysis"/>
    <property type="evidence" value="ECO:0007669"/>
    <property type="project" value="UniProtKB-KW"/>
</dbReference>
<dbReference type="PATRIC" id="fig|908809.3.peg.1535"/>
<keyword evidence="7 9" id="KW-1133">Transmembrane helix</keyword>
<comment type="function">
    <text evidence="9 10">This protein specifically catalyzes the removal of signal peptides from prolipoproteins.</text>
</comment>
<sequence>MQLVFIALIFLIDQLTKILAKTKLLYSNGVNIINGVFEFVYVENRGAAFGILKNKKFFLVGVTTFVIGGMLYYLFTNKELNKWYRASLILIVAGAIGNLYDRVFRGYVIDFIHVYYKTFFDFPVFNIADISVVIGTFLLALTMLFTKE</sequence>
<dbReference type="GO" id="GO:0004190">
    <property type="term" value="F:aspartic-type endopeptidase activity"/>
    <property type="evidence" value="ECO:0007669"/>
    <property type="project" value="UniProtKB-UniRule"/>
</dbReference>
<evidence type="ECO:0000256" key="5">
    <source>
        <dbReference type="ARBA" id="ARBA00022750"/>
    </source>
</evidence>
<evidence type="ECO:0000256" key="1">
    <source>
        <dbReference type="ARBA" id="ARBA00006139"/>
    </source>
</evidence>
<feature type="active site" evidence="9">
    <location>
        <position position="110"/>
    </location>
</feature>
<dbReference type="PANTHER" id="PTHR33695:SF1">
    <property type="entry name" value="LIPOPROTEIN SIGNAL PEPTIDASE"/>
    <property type="match status" value="1"/>
</dbReference>
<feature type="transmembrane region" description="Helical" evidence="9">
    <location>
        <begin position="57"/>
        <end position="76"/>
    </location>
</feature>
<evidence type="ECO:0000256" key="10">
    <source>
        <dbReference type="RuleBase" id="RU000594"/>
    </source>
</evidence>
<evidence type="ECO:0000256" key="6">
    <source>
        <dbReference type="ARBA" id="ARBA00022801"/>
    </source>
</evidence>
<dbReference type="Pfam" id="PF01252">
    <property type="entry name" value="Peptidase_A8"/>
    <property type="match status" value="1"/>
</dbReference>
<keyword evidence="12" id="KW-0449">Lipoprotein</keyword>
<dbReference type="UniPathway" id="UPA00665"/>
<feature type="active site" evidence="9">
    <location>
        <position position="129"/>
    </location>
</feature>
<evidence type="ECO:0000256" key="3">
    <source>
        <dbReference type="ARBA" id="ARBA00022670"/>
    </source>
</evidence>
<evidence type="ECO:0000256" key="7">
    <source>
        <dbReference type="ARBA" id="ARBA00022989"/>
    </source>
</evidence>
<evidence type="ECO:0000256" key="11">
    <source>
        <dbReference type="RuleBase" id="RU004181"/>
    </source>
</evidence>
<keyword evidence="8 9" id="KW-0472">Membrane</keyword>
<dbReference type="InterPro" id="IPR001872">
    <property type="entry name" value="Peptidase_A8"/>
</dbReference>
<organism evidence="12 13">
    <name type="scientific">Caloramator mitchellensis</name>
    <dbReference type="NCBI Taxonomy" id="908809"/>
    <lineage>
        <taxon>Bacteria</taxon>
        <taxon>Bacillati</taxon>
        <taxon>Bacillota</taxon>
        <taxon>Clostridia</taxon>
        <taxon>Eubacteriales</taxon>
        <taxon>Clostridiaceae</taxon>
        <taxon>Caloramator</taxon>
    </lineage>
</organism>
<keyword evidence="6 9" id="KW-0378">Hydrolase</keyword>
<dbReference type="EC" id="3.4.23.36" evidence="9"/>
<dbReference type="Proteomes" id="UP000052015">
    <property type="component" value="Unassembled WGS sequence"/>
</dbReference>